<evidence type="ECO:0000313" key="3">
    <source>
        <dbReference type="EMBL" id="SFK59007.1"/>
    </source>
</evidence>
<evidence type="ECO:0000256" key="1">
    <source>
        <dbReference type="ARBA" id="ARBA00022679"/>
    </source>
</evidence>
<dbReference type="InterPro" id="IPR003501">
    <property type="entry name" value="PTS_EIIB_2/3"/>
</dbReference>
<dbReference type="InterPro" id="IPR013011">
    <property type="entry name" value="PTS_EIIB_2"/>
</dbReference>
<dbReference type="STRING" id="258723.GCA_900169305_00678"/>
<dbReference type="SUPFAM" id="SSF52794">
    <property type="entry name" value="PTS system IIB component-like"/>
    <property type="match status" value="1"/>
</dbReference>
<feature type="domain" description="PTS EIIB type-2" evidence="2">
    <location>
        <begin position="2"/>
        <end position="94"/>
    </location>
</feature>
<proteinExistence type="predicted"/>
<dbReference type="CDD" id="cd05563">
    <property type="entry name" value="PTS_IIB_ascorbate"/>
    <property type="match status" value="1"/>
</dbReference>
<organism evidence="3 4">
    <name type="scientific">Marinilactibacillus piezotolerans</name>
    <dbReference type="NCBI Taxonomy" id="258723"/>
    <lineage>
        <taxon>Bacteria</taxon>
        <taxon>Bacillati</taxon>
        <taxon>Bacillota</taxon>
        <taxon>Bacilli</taxon>
        <taxon>Lactobacillales</taxon>
        <taxon>Carnobacteriaceae</taxon>
        <taxon>Marinilactibacillus</taxon>
    </lineage>
</organism>
<dbReference type="RefSeq" id="WP_091898448.1">
    <property type="nucleotide sequence ID" value="NZ_FOSJ01000054.1"/>
</dbReference>
<dbReference type="Proteomes" id="UP000199589">
    <property type="component" value="Unassembled WGS sequence"/>
</dbReference>
<keyword evidence="4" id="KW-1185">Reference proteome</keyword>
<dbReference type="OrthoDB" id="6603449at2"/>
<dbReference type="EMBL" id="FOSJ01000054">
    <property type="protein sequence ID" value="SFK59007.1"/>
    <property type="molecule type" value="Genomic_DNA"/>
</dbReference>
<keyword evidence="1" id="KW-0808">Transferase</keyword>
<evidence type="ECO:0000313" key="4">
    <source>
        <dbReference type="Proteomes" id="UP000199589"/>
    </source>
</evidence>
<accession>A0A1I4ASS9</accession>
<sequence length="96" mass="10442">MLKIGTACGSGLGSSFMVQMNIEDILKELEVDMSKVEVEHYDMGSVTPEAADVWFVGADLADAASHLGDVRVLNSIIDMDELREKVTELAKEKALI</sequence>
<dbReference type="PROSITE" id="PS51099">
    <property type="entry name" value="PTS_EIIB_TYPE_2"/>
    <property type="match status" value="1"/>
</dbReference>
<evidence type="ECO:0000259" key="2">
    <source>
        <dbReference type="PROSITE" id="PS51099"/>
    </source>
</evidence>
<dbReference type="Gene3D" id="3.40.50.2300">
    <property type="match status" value="1"/>
</dbReference>
<dbReference type="InterPro" id="IPR036095">
    <property type="entry name" value="PTS_EIIB-like_sf"/>
</dbReference>
<name>A0A1I4ASS9_9LACT</name>
<reference evidence="4" key="1">
    <citation type="submission" date="2016-10" db="EMBL/GenBank/DDBJ databases">
        <authorList>
            <person name="Varghese N."/>
            <person name="Submissions S."/>
        </authorList>
    </citation>
    <scope>NUCLEOTIDE SEQUENCE [LARGE SCALE GENOMIC DNA]</scope>
    <source>
        <strain evidence="4">DSM 16108</strain>
    </source>
</reference>
<protein>
    <submittedName>
        <fullName evidence="3">PTS system IIB component, L-Asc family</fullName>
    </submittedName>
</protein>
<dbReference type="Pfam" id="PF02302">
    <property type="entry name" value="PTS_IIB"/>
    <property type="match status" value="1"/>
</dbReference>
<dbReference type="GO" id="GO:0008982">
    <property type="term" value="F:protein-N(PI)-phosphohistidine-sugar phosphotransferase activity"/>
    <property type="evidence" value="ECO:0007669"/>
    <property type="project" value="InterPro"/>
</dbReference>
<dbReference type="GO" id="GO:0009401">
    <property type="term" value="P:phosphoenolpyruvate-dependent sugar phosphotransferase system"/>
    <property type="evidence" value="ECO:0007669"/>
    <property type="project" value="InterPro"/>
</dbReference>
<dbReference type="AlphaFoldDB" id="A0A1I4ASS9"/>
<gene>
    <name evidence="3" type="ORF">SAMN04488569_10548</name>
</gene>